<comment type="caution">
    <text evidence="5">The sequence shown here is derived from an EMBL/GenBank/DDBJ whole genome shotgun (WGS) entry which is preliminary data.</text>
</comment>
<dbReference type="OrthoDB" id="673776at2759"/>
<dbReference type="InterPro" id="IPR036770">
    <property type="entry name" value="Ankyrin_rpt-contain_sf"/>
</dbReference>
<sequence length="408" mass="46246">MTEPGCGTYIAVDVPAADPKGGASGWVARAHVEDCGFSMELPYSSRGCCWGRHLGIRPKARSPKVETRVRDAFREIAPRLELILEKDSVRFFLHLFESSAGMHSNLTVTAQTLTYMVSHNALRCARVVLEGNAPRLHGIHANANCMNQYGYFPLHEAAERFSVDMIKLLFRHGASANVRTVGNRVTENLLPLHVAVENACLHKYLEDNLSPRQDYQDYTYNLIHLLCLPEMKMFLDTIQLLAGKTENLMDELWKYIEGKKLVETAVLLLAAQGRIRGNHCSKRNVSGNRNGFEVILDHLVEHYEDAQKQLEERRAFKCTYLLVRIISSAGEVLHAYIQRHSEVPHLMVLEHVSSFLKDFGFCPTGEGMDVQNLFLDYVIILPLVLEAAPMTAKYLTENYMIKVKREFI</sequence>
<feature type="repeat" description="ANK" evidence="4">
    <location>
        <begin position="149"/>
        <end position="181"/>
    </location>
</feature>
<dbReference type="InterPro" id="IPR051573">
    <property type="entry name" value="Ankyrin-SOCS_box_domain"/>
</dbReference>
<organism evidence="5 6">
    <name type="scientific">Panicum miliaceum</name>
    <name type="common">Proso millet</name>
    <name type="synonym">Broomcorn millet</name>
    <dbReference type="NCBI Taxonomy" id="4540"/>
    <lineage>
        <taxon>Eukaryota</taxon>
        <taxon>Viridiplantae</taxon>
        <taxon>Streptophyta</taxon>
        <taxon>Embryophyta</taxon>
        <taxon>Tracheophyta</taxon>
        <taxon>Spermatophyta</taxon>
        <taxon>Magnoliopsida</taxon>
        <taxon>Liliopsida</taxon>
        <taxon>Poales</taxon>
        <taxon>Poaceae</taxon>
        <taxon>PACMAD clade</taxon>
        <taxon>Panicoideae</taxon>
        <taxon>Panicodae</taxon>
        <taxon>Paniceae</taxon>
        <taxon>Panicinae</taxon>
        <taxon>Panicum</taxon>
        <taxon>Panicum sect. Panicum</taxon>
    </lineage>
</organism>
<keyword evidence="2" id="KW-0677">Repeat</keyword>
<dbReference type="PANTHER" id="PTHR24136:SF37">
    <property type="entry name" value="OS01G0942900 PROTEIN"/>
    <property type="match status" value="1"/>
</dbReference>
<evidence type="ECO:0000313" key="5">
    <source>
        <dbReference type="EMBL" id="RLM59126.1"/>
    </source>
</evidence>
<evidence type="ECO:0000256" key="1">
    <source>
        <dbReference type="ARBA" id="ARBA00005949"/>
    </source>
</evidence>
<gene>
    <name evidence="5" type="ORF">C2845_PM18G05420</name>
</gene>
<dbReference type="EMBL" id="PQIB02000017">
    <property type="protein sequence ID" value="RLM59126.1"/>
    <property type="molecule type" value="Genomic_DNA"/>
</dbReference>
<reference evidence="6" key="1">
    <citation type="journal article" date="2019" name="Nat. Commun.">
        <title>The genome of broomcorn millet.</title>
        <authorList>
            <person name="Zou C."/>
            <person name="Miki D."/>
            <person name="Li D."/>
            <person name="Tang Q."/>
            <person name="Xiao L."/>
            <person name="Rajput S."/>
            <person name="Deng P."/>
            <person name="Jia W."/>
            <person name="Huang R."/>
            <person name="Zhang M."/>
            <person name="Sun Y."/>
            <person name="Hu J."/>
            <person name="Fu X."/>
            <person name="Schnable P.S."/>
            <person name="Li F."/>
            <person name="Zhang H."/>
            <person name="Feng B."/>
            <person name="Zhu X."/>
            <person name="Liu R."/>
            <person name="Schnable J.C."/>
            <person name="Zhu J.-K."/>
            <person name="Zhang H."/>
        </authorList>
    </citation>
    <scope>NUCLEOTIDE SEQUENCE [LARGE SCALE GENOMIC DNA]</scope>
</reference>
<accession>A0A3L6PJQ8</accession>
<comment type="similarity">
    <text evidence="1">Belongs to the ankyrin SOCS box (ASB) family.</text>
</comment>
<dbReference type="GO" id="GO:0045732">
    <property type="term" value="P:positive regulation of protein catabolic process"/>
    <property type="evidence" value="ECO:0007669"/>
    <property type="project" value="TreeGrafter"/>
</dbReference>
<protein>
    <submittedName>
        <fullName evidence="5">Uncharacterized protein</fullName>
    </submittedName>
</protein>
<dbReference type="PANTHER" id="PTHR24136">
    <property type="entry name" value="SOWAH (DROSOPHILA) HOMOLOG"/>
    <property type="match status" value="1"/>
</dbReference>
<evidence type="ECO:0000256" key="3">
    <source>
        <dbReference type="ARBA" id="ARBA00023043"/>
    </source>
</evidence>
<keyword evidence="3 4" id="KW-0040">ANK repeat</keyword>
<name>A0A3L6PJQ8_PANMI</name>
<evidence type="ECO:0000256" key="2">
    <source>
        <dbReference type="ARBA" id="ARBA00022737"/>
    </source>
</evidence>
<dbReference type="PROSITE" id="PS50088">
    <property type="entry name" value="ANK_REPEAT"/>
    <property type="match status" value="1"/>
</dbReference>
<dbReference type="AlphaFoldDB" id="A0A3L6PJQ8"/>
<dbReference type="PROSITE" id="PS50297">
    <property type="entry name" value="ANK_REP_REGION"/>
    <property type="match status" value="1"/>
</dbReference>
<dbReference type="Gene3D" id="1.25.40.20">
    <property type="entry name" value="Ankyrin repeat-containing domain"/>
    <property type="match status" value="1"/>
</dbReference>
<dbReference type="Proteomes" id="UP000275267">
    <property type="component" value="Unassembled WGS sequence"/>
</dbReference>
<dbReference type="InterPro" id="IPR002110">
    <property type="entry name" value="Ankyrin_rpt"/>
</dbReference>
<dbReference type="SUPFAM" id="SSF48403">
    <property type="entry name" value="Ankyrin repeat"/>
    <property type="match status" value="1"/>
</dbReference>
<dbReference type="Pfam" id="PF12796">
    <property type="entry name" value="Ank_2"/>
    <property type="match status" value="1"/>
</dbReference>
<keyword evidence="6" id="KW-1185">Reference proteome</keyword>
<proteinExistence type="inferred from homology"/>
<evidence type="ECO:0000313" key="6">
    <source>
        <dbReference type="Proteomes" id="UP000275267"/>
    </source>
</evidence>
<evidence type="ECO:0000256" key="4">
    <source>
        <dbReference type="PROSITE-ProRule" id="PRU00023"/>
    </source>
</evidence>
<dbReference type="GO" id="GO:0016567">
    <property type="term" value="P:protein ubiquitination"/>
    <property type="evidence" value="ECO:0007669"/>
    <property type="project" value="TreeGrafter"/>
</dbReference>